<evidence type="ECO:0000256" key="1">
    <source>
        <dbReference type="SAM" id="MobiDB-lite"/>
    </source>
</evidence>
<feature type="region of interest" description="Disordered" evidence="1">
    <location>
        <begin position="1"/>
        <end position="241"/>
    </location>
</feature>
<feature type="compositionally biased region" description="Polar residues" evidence="1">
    <location>
        <begin position="215"/>
        <end position="226"/>
    </location>
</feature>
<dbReference type="Proteomes" id="UP001153620">
    <property type="component" value="Chromosome 4"/>
</dbReference>
<reference evidence="2" key="1">
    <citation type="submission" date="2022-01" db="EMBL/GenBank/DDBJ databases">
        <authorList>
            <person name="King R."/>
        </authorList>
    </citation>
    <scope>NUCLEOTIDE SEQUENCE</scope>
</reference>
<accession>A0A9N9WYQ7</accession>
<proteinExistence type="predicted"/>
<keyword evidence="3" id="KW-1185">Reference proteome</keyword>
<feature type="compositionally biased region" description="Low complexity" evidence="1">
    <location>
        <begin position="67"/>
        <end position="87"/>
    </location>
</feature>
<reference evidence="2" key="2">
    <citation type="submission" date="2022-10" db="EMBL/GenBank/DDBJ databases">
        <authorList>
            <consortium name="ENA_rothamsted_submissions"/>
            <consortium name="culmorum"/>
            <person name="King R."/>
        </authorList>
    </citation>
    <scope>NUCLEOTIDE SEQUENCE</scope>
</reference>
<feature type="compositionally biased region" description="Low complexity" evidence="1">
    <location>
        <begin position="96"/>
        <end position="111"/>
    </location>
</feature>
<gene>
    <name evidence="2" type="ORF">CHIRRI_LOCUS14104</name>
</gene>
<dbReference type="EMBL" id="OU895880">
    <property type="protein sequence ID" value="CAG9811295.1"/>
    <property type="molecule type" value="Genomic_DNA"/>
</dbReference>
<organism evidence="2 3">
    <name type="scientific">Chironomus riparius</name>
    <dbReference type="NCBI Taxonomy" id="315576"/>
    <lineage>
        <taxon>Eukaryota</taxon>
        <taxon>Metazoa</taxon>
        <taxon>Ecdysozoa</taxon>
        <taxon>Arthropoda</taxon>
        <taxon>Hexapoda</taxon>
        <taxon>Insecta</taxon>
        <taxon>Pterygota</taxon>
        <taxon>Neoptera</taxon>
        <taxon>Endopterygota</taxon>
        <taxon>Diptera</taxon>
        <taxon>Nematocera</taxon>
        <taxon>Chironomoidea</taxon>
        <taxon>Chironomidae</taxon>
        <taxon>Chironominae</taxon>
        <taxon>Chironomus</taxon>
    </lineage>
</organism>
<evidence type="ECO:0000313" key="2">
    <source>
        <dbReference type="EMBL" id="CAG9811295.1"/>
    </source>
</evidence>
<feature type="compositionally biased region" description="Basic and acidic residues" evidence="1">
    <location>
        <begin position="33"/>
        <end position="61"/>
    </location>
</feature>
<evidence type="ECO:0000313" key="3">
    <source>
        <dbReference type="Proteomes" id="UP001153620"/>
    </source>
</evidence>
<protein>
    <submittedName>
        <fullName evidence="2">Uncharacterized protein</fullName>
    </submittedName>
</protein>
<feature type="compositionally biased region" description="Polar residues" evidence="1">
    <location>
        <begin position="112"/>
        <end position="194"/>
    </location>
</feature>
<dbReference type="AlphaFoldDB" id="A0A9N9WYQ7"/>
<sequence>MIEIVLPDPPFFDNNDSKEHKNHKVFAKQPSSIDHELSDLDPLDESHFEEQLDLSRLDYELSPKSLQPTPTVNTTQQNPEPANQNPQSVPIFNPGQQIPQQNPEPANQNPQSVPIFNPGQQIPQQNPEPANQNRQSVPIFNPGQQLPQQNPKPANQNRQSVPTFNPGQQLPQQIPEYSNPQQMHGHRFSQQNPWQAPRYPQQMPQAMGHYPEGYQNGNQQPQQSYFPNRDPSFAYNPSINA</sequence>
<name>A0A9N9WYQ7_9DIPT</name>